<proteinExistence type="predicted"/>
<dbReference type="AlphaFoldDB" id="A0A9W9UAD7"/>
<accession>A0A9W9UAD7</accession>
<sequence>MDATQGQYSQNFRNTVELAHQLRTFHAAPATPYKDTYTPLLLEQLRFLTPHAKPRVLTTGFEFPPDWSLESRKPLKKAVKDLLRLVSKSTGAERSGFPTGCQPWVT</sequence>
<dbReference type="Proteomes" id="UP001147695">
    <property type="component" value="Unassembled WGS sequence"/>
</dbReference>
<comment type="caution">
    <text evidence="1">The sequence shown here is derived from an EMBL/GenBank/DDBJ whole genome shotgun (WGS) entry which is preliminary data.</text>
</comment>
<dbReference type="EMBL" id="JAPZBQ010000005">
    <property type="protein sequence ID" value="KAJ5329357.1"/>
    <property type="molecule type" value="Genomic_DNA"/>
</dbReference>
<organism evidence="1 2">
    <name type="scientific">Penicillium brevicompactum</name>
    <dbReference type="NCBI Taxonomy" id="5074"/>
    <lineage>
        <taxon>Eukaryota</taxon>
        <taxon>Fungi</taxon>
        <taxon>Dikarya</taxon>
        <taxon>Ascomycota</taxon>
        <taxon>Pezizomycotina</taxon>
        <taxon>Eurotiomycetes</taxon>
        <taxon>Eurotiomycetidae</taxon>
        <taxon>Eurotiales</taxon>
        <taxon>Aspergillaceae</taxon>
        <taxon>Penicillium</taxon>
    </lineage>
</organism>
<protein>
    <submittedName>
        <fullName evidence="1">Uncharacterized protein</fullName>
    </submittedName>
</protein>
<evidence type="ECO:0000313" key="1">
    <source>
        <dbReference type="EMBL" id="KAJ5329357.1"/>
    </source>
</evidence>
<name>A0A9W9UAD7_PENBR</name>
<evidence type="ECO:0000313" key="2">
    <source>
        <dbReference type="Proteomes" id="UP001147695"/>
    </source>
</evidence>
<reference evidence="1" key="1">
    <citation type="submission" date="2022-12" db="EMBL/GenBank/DDBJ databases">
        <authorList>
            <person name="Petersen C."/>
        </authorList>
    </citation>
    <scope>NUCLEOTIDE SEQUENCE</scope>
    <source>
        <strain evidence="1">IBT 35673</strain>
    </source>
</reference>
<gene>
    <name evidence="1" type="ORF">N7452_009747</name>
</gene>
<reference evidence="1" key="2">
    <citation type="journal article" date="2023" name="IMA Fungus">
        <title>Comparative genomic study of the Penicillium genus elucidates a diverse pangenome and 15 lateral gene transfer events.</title>
        <authorList>
            <person name="Petersen C."/>
            <person name="Sorensen T."/>
            <person name="Nielsen M.R."/>
            <person name="Sondergaard T.E."/>
            <person name="Sorensen J.L."/>
            <person name="Fitzpatrick D.A."/>
            <person name="Frisvad J.C."/>
            <person name="Nielsen K.L."/>
        </authorList>
    </citation>
    <scope>NUCLEOTIDE SEQUENCE</scope>
    <source>
        <strain evidence="1">IBT 35673</strain>
    </source>
</reference>